<gene>
    <name evidence="1" type="ORF">PMAYCL1PPCAC_05214</name>
</gene>
<dbReference type="EMBL" id="BTRK01000002">
    <property type="protein sequence ID" value="GMR35019.1"/>
    <property type="molecule type" value="Genomic_DNA"/>
</dbReference>
<proteinExistence type="predicted"/>
<evidence type="ECO:0000313" key="1">
    <source>
        <dbReference type="EMBL" id="GMR35019.1"/>
    </source>
</evidence>
<protein>
    <submittedName>
        <fullName evidence="1">Uncharacterized protein</fullName>
    </submittedName>
</protein>
<name>A0AAN4Z7X9_9BILA</name>
<comment type="caution">
    <text evidence="1">The sequence shown here is derived from an EMBL/GenBank/DDBJ whole genome shotgun (WGS) entry which is preliminary data.</text>
</comment>
<evidence type="ECO:0000313" key="2">
    <source>
        <dbReference type="Proteomes" id="UP001328107"/>
    </source>
</evidence>
<accession>A0AAN4Z7X9</accession>
<keyword evidence="2" id="KW-1185">Reference proteome</keyword>
<reference evidence="2" key="1">
    <citation type="submission" date="2022-10" db="EMBL/GenBank/DDBJ databases">
        <title>Genome assembly of Pristionchus species.</title>
        <authorList>
            <person name="Yoshida K."/>
            <person name="Sommer R.J."/>
        </authorList>
    </citation>
    <scope>NUCLEOTIDE SEQUENCE [LARGE SCALE GENOMIC DNA]</scope>
    <source>
        <strain evidence="2">RS5460</strain>
    </source>
</reference>
<dbReference type="AlphaFoldDB" id="A0AAN4Z7X9"/>
<organism evidence="1 2">
    <name type="scientific">Pristionchus mayeri</name>
    <dbReference type="NCBI Taxonomy" id="1317129"/>
    <lineage>
        <taxon>Eukaryota</taxon>
        <taxon>Metazoa</taxon>
        <taxon>Ecdysozoa</taxon>
        <taxon>Nematoda</taxon>
        <taxon>Chromadorea</taxon>
        <taxon>Rhabditida</taxon>
        <taxon>Rhabditina</taxon>
        <taxon>Diplogasteromorpha</taxon>
        <taxon>Diplogasteroidea</taxon>
        <taxon>Neodiplogasteridae</taxon>
        <taxon>Pristionchus</taxon>
    </lineage>
</organism>
<sequence length="81" mass="8733">MVMGRTCQNPAMNTRLVFTCPAMTTIQALGTPAITKTTIEMIACNTTTGAWEFTVVGNVQDRETLERTTGANAQFGCLNDT</sequence>
<dbReference type="Proteomes" id="UP001328107">
    <property type="component" value="Unassembled WGS sequence"/>
</dbReference>